<dbReference type="SUPFAM" id="SSF55729">
    <property type="entry name" value="Acyl-CoA N-acyltransferases (Nat)"/>
    <property type="match status" value="1"/>
</dbReference>
<evidence type="ECO:0000313" key="2">
    <source>
        <dbReference type="EMBL" id="SDN91213.1"/>
    </source>
</evidence>
<keyword evidence="2" id="KW-0012">Acyltransferase</keyword>
<feature type="domain" description="N-acetyltransferase" evidence="1">
    <location>
        <begin position="37"/>
        <end position="177"/>
    </location>
</feature>
<dbReference type="GO" id="GO:0016747">
    <property type="term" value="F:acyltransferase activity, transferring groups other than amino-acyl groups"/>
    <property type="evidence" value="ECO:0007669"/>
    <property type="project" value="InterPro"/>
</dbReference>
<dbReference type="Proteomes" id="UP000198793">
    <property type="component" value="Unassembled WGS sequence"/>
</dbReference>
<dbReference type="InterPro" id="IPR000182">
    <property type="entry name" value="GNAT_dom"/>
</dbReference>
<proteinExistence type="predicted"/>
<keyword evidence="2" id="KW-0808">Transferase</keyword>
<evidence type="ECO:0000313" key="3">
    <source>
        <dbReference type="Proteomes" id="UP000198793"/>
    </source>
</evidence>
<dbReference type="InterPro" id="IPR016181">
    <property type="entry name" value="Acyl_CoA_acyltransferase"/>
</dbReference>
<name>A0A1H0F999_9HYPH</name>
<dbReference type="Pfam" id="PF00583">
    <property type="entry name" value="Acetyltransf_1"/>
    <property type="match status" value="1"/>
</dbReference>
<accession>A0A1H0F999</accession>
<reference evidence="2 3" key="1">
    <citation type="submission" date="2016-10" db="EMBL/GenBank/DDBJ databases">
        <authorList>
            <person name="de Groot N.N."/>
        </authorList>
    </citation>
    <scope>NUCLEOTIDE SEQUENCE [LARGE SCALE GENOMIC DNA]</scope>
    <source>
        <strain evidence="3">L7-484,KACC 16230,DSM 25025</strain>
    </source>
</reference>
<dbReference type="OrthoDB" id="9796171at2"/>
<protein>
    <submittedName>
        <fullName evidence="2">Predicted N-acyltransferase, GNAT family</fullName>
    </submittedName>
</protein>
<evidence type="ECO:0000259" key="1">
    <source>
        <dbReference type="PROSITE" id="PS51186"/>
    </source>
</evidence>
<gene>
    <name evidence="2" type="ORF">SAMN05192530_102417</name>
</gene>
<dbReference type="EMBL" id="FNIT01000002">
    <property type="protein sequence ID" value="SDN91213.1"/>
    <property type="molecule type" value="Genomic_DNA"/>
</dbReference>
<sequence length="214" mass="24018">MSTVYQENLHSDPCHTVPPVAAPRFDTFDPQGERTGIAVVHGLDDFLKIAAIRSAVFLGEQTFPFSEQFDGNDFAATHLLYSVRGEPAGCMRIRFFGDFAKMERLAVRKEYRRSTIAFDLVRASVDLCRAKGYRKLYGHAKEELLPFWKRFGFRMKDNGAPFDLAGYAVLEMIDEIEPAEDAVAIGGDPYLTVRAEGQWHKPGVFETSNGMARA</sequence>
<dbReference type="RefSeq" id="WP_090670677.1">
    <property type="nucleotide sequence ID" value="NZ_FNIT01000002.1"/>
</dbReference>
<dbReference type="PROSITE" id="PS51186">
    <property type="entry name" value="GNAT"/>
    <property type="match status" value="1"/>
</dbReference>
<keyword evidence="3" id="KW-1185">Reference proteome</keyword>
<dbReference type="AlphaFoldDB" id="A0A1H0F999"/>
<dbReference type="CDD" id="cd04301">
    <property type="entry name" value="NAT_SF"/>
    <property type="match status" value="1"/>
</dbReference>
<dbReference type="STRING" id="1166073.SAMN05192530_102417"/>
<organism evidence="2 3">
    <name type="scientific">Aureimonas jatrophae</name>
    <dbReference type="NCBI Taxonomy" id="1166073"/>
    <lineage>
        <taxon>Bacteria</taxon>
        <taxon>Pseudomonadati</taxon>
        <taxon>Pseudomonadota</taxon>
        <taxon>Alphaproteobacteria</taxon>
        <taxon>Hyphomicrobiales</taxon>
        <taxon>Aurantimonadaceae</taxon>
        <taxon>Aureimonas</taxon>
    </lineage>
</organism>
<dbReference type="Gene3D" id="3.40.630.30">
    <property type="match status" value="1"/>
</dbReference>